<evidence type="ECO:0000313" key="5">
    <source>
        <dbReference type="EMBL" id="MBI4727413.1"/>
    </source>
</evidence>
<feature type="modified residue" description="N6-(pyridoxal phosphate)lysine" evidence="3">
    <location>
        <position position="248"/>
    </location>
</feature>
<dbReference type="PIRSF" id="PIRSF001434">
    <property type="entry name" value="CGS"/>
    <property type="match status" value="1"/>
</dbReference>
<dbReference type="EMBL" id="JACQXR010000123">
    <property type="protein sequence ID" value="MBI4727413.1"/>
    <property type="molecule type" value="Genomic_DNA"/>
</dbReference>
<dbReference type="Proteomes" id="UP000736328">
    <property type="component" value="Unassembled WGS sequence"/>
</dbReference>
<dbReference type="InterPro" id="IPR000277">
    <property type="entry name" value="Cys/Met-Metab_PyrdxlP-dep_enz"/>
</dbReference>
<comment type="similarity">
    <text evidence="4">Belongs to the trans-sulfuration enzymes family.</text>
</comment>
<dbReference type="GO" id="GO:0016846">
    <property type="term" value="F:carbon-sulfur lyase activity"/>
    <property type="evidence" value="ECO:0007669"/>
    <property type="project" value="TreeGrafter"/>
</dbReference>
<dbReference type="Gene3D" id="3.90.1150.10">
    <property type="entry name" value="Aspartate Aminotransferase, domain 1"/>
    <property type="match status" value="1"/>
</dbReference>
<evidence type="ECO:0000256" key="1">
    <source>
        <dbReference type="ARBA" id="ARBA00001933"/>
    </source>
</evidence>
<sequence>MNEAVQKYVEKANKIQAERQRYIKEEVKKWRFDTIAVHGTYSVNEAIENNQGAIIEPMFLSSAQAYRDCDEMEAAMTYQIPNWAYTRIHNPSQGYLEDTLALLDGYGSGCETSCFVTASGMAAISAAIHPLLAHKNGEAVNFVACAQVYGGTFQLFNVRRMQEQGIECRWVGDPNNLDEWKSKIDKNTRFLYGELPSNPGLSFFDLKKVCALAHEHGLPFIADSTVATSALLRPIEHGADIVVHSVTKTMTSGGLTIAGAVIARKNIVCNLPNDAMKADFARYCLLWPNRDSGGSLSPLHAILALNEIRTLRTRIDTLSQSSMKVAKFLEQHPKVAKVNYLGLESHKLHGLAKKYLWLVDAKYDAQYGKDVNRYGHLLSFIPKGGVPAARLALDGLKRIWRATDLGRIKSIATIPAISTHQQMGEESRSLAAIPGDLIRLSVGGEHPDDIINDLDQALALAKVK</sequence>
<comment type="cofactor">
    <cofactor evidence="1 4">
        <name>pyridoxal 5'-phosphate</name>
        <dbReference type="ChEBI" id="CHEBI:597326"/>
    </cofactor>
</comment>
<evidence type="ECO:0000256" key="2">
    <source>
        <dbReference type="ARBA" id="ARBA00022898"/>
    </source>
</evidence>
<dbReference type="Gene3D" id="3.40.640.10">
    <property type="entry name" value="Type I PLP-dependent aspartate aminotransferase-like (Major domain)"/>
    <property type="match status" value="1"/>
</dbReference>
<protein>
    <submittedName>
        <fullName evidence="5">O-acetylhomoserine aminocarboxypropyltransferase/cysteine synthase</fullName>
    </submittedName>
</protein>
<dbReference type="GO" id="GO:0019346">
    <property type="term" value="P:transsulfuration"/>
    <property type="evidence" value="ECO:0007669"/>
    <property type="project" value="InterPro"/>
</dbReference>
<proteinExistence type="inferred from homology"/>
<dbReference type="Pfam" id="PF01053">
    <property type="entry name" value="Cys_Met_Meta_PP"/>
    <property type="match status" value="1"/>
</dbReference>
<dbReference type="AlphaFoldDB" id="A0A933MKW2"/>
<dbReference type="InterPro" id="IPR015422">
    <property type="entry name" value="PyrdxlP-dep_Trfase_small"/>
</dbReference>
<dbReference type="PANTHER" id="PTHR11808">
    <property type="entry name" value="TRANS-SULFURATION ENZYME FAMILY MEMBER"/>
    <property type="match status" value="1"/>
</dbReference>
<dbReference type="InterPro" id="IPR015421">
    <property type="entry name" value="PyrdxlP-dep_Trfase_major"/>
</dbReference>
<accession>A0A933MKW2</accession>
<dbReference type="InterPro" id="IPR015424">
    <property type="entry name" value="PyrdxlP-dep_Trfase"/>
</dbReference>
<keyword evidence="2 3" id="KW-0663">Pyridoxal phosphate</keyword>
<evidence type="ECO:0000256" key="4">
    <source>
        <dbReference type="RuleBase" id="RU362118"/>
    </source>
</evidence>
<name>A0A933MKW2_UNCT6</name>
<dbReference type="SUPFAM" id="SSF53383">
    <property type="entry name" value="PLP-dependent transferases"/>
    <property type="match status" value="1"/>
</dbReference>
<comment type="caution">
    <text evidence="5">The sequence shown here is derived from an EMBL/GenBank/DDBJ whole genome shotgun (WGS) entry which is preliminary data.</text>
</comment>
<gene>
    <name evidence="5" type="ORF">HY768_09400</name>
</gene>
<dbReference type="GO" id="GO:0030170">
    <property type="term" value="F:pyridoxal phosphate binding"/>
    <property type="evidence" value="ECO:0007669"/>
    <property type="project" value="InterPro"/>
</dbReference>
<evidence type="ECO:0000256" key="3">
    <source>
        <dbReference type="PIRSR" id="PIRSR001434-2"/>
    </source>
</evidence>
<dbReference type="GO" id="GO:0005737">
    <property type="term" value="C:cytoplasm"/>
    <property type="evidence" value="ECO:0007669"/>
    <property type="project" value="TreeGrafter"/>
</dbReference>
<evidence type="ECO:0000313" key="6">
    <source>
        <dbReference type="Proteomes" id="UP000736328"/>
    </source>
</evidence>
<organism evidence="5 6">
    <name type="scientific">candidate division TA06 bacterium</name>
    <dbReference type="NCBI Taxonomy" id="2250710"/>
    <lineage>
        <taxon>Bacteria</taxon>
        <taxon>Bacteria division TA06</taxon>
    </lineage>
</organism>
<dbReference type="PANTHER" id="PTHR11808:SF80">
    <property type="entry name" value="CYSTATHIONINE GAMMA-LYASE"/>
    <property type="match status" value="1"/>
</dbReference>
<reference evidence="5" key="1">
    <citation type="submission" date="2020-07" db="EMBL/GenBank/DDBJ databases">
        <title>Huge and variable diversity of episymbiotic CPR bacteria and DPANN archaea in groundwater ecosystems.</title>
        <authorList>
            <person name="He C.Y."/>
            <person name="Keren R."/>
            <person name="Whittaker M."/>
            <person name="Farag I.F."/>
            <person name="Doudna J."/>
            <person name="Cate J.H.D."/>
            <person name="Banfield J.F."/>
        </authorList>
    </citation>
    <scope>NUCLEOTIDE SEQUENCE</scope>
    <source>
        <strain evidence="5">NC_groundwater_1520_Pr4_B-0.1um_53_5</strain>
    </source>
</reference>